<dbReference type="OrthoDB" id="9182062at2"/>
<keyword evidence="2" id="KW-1185">Reference proteome</keyword>
<dbReference type="EMBL" id="RFFM01000001">
    <property type="protein sequence ID" value="RMH91887.1"/>
    <property type="molecule type" value="Genomic_DNA"/>
</dbReference>
<dbReference type="RefSeq" id="WP_122163848.1">
    <property type="nucleotide sequence ID" value="NZ_JAMOIB010000008.1"/>
</dbReference>
<dbReference type="GO" id="GO:0016740">
    <property type="term" value="F:transferase activity"/>
    <property type="evidence" value="ECO:0007669"/>
    <property type="project" value="UniProtKB-KW"/>
</dbReference>
<sequence>MNRKIEAYGVKAVQRPKIQAVKLLDLSGIYGQQIVKSETKLVLRTHKQTFKKLADM</sequence>
<reference evidence="1 2" key="1">
    <citation type="submission" date="2018-10" db="EMBL/GenBank/DDBJ databases">
        <title>Pseudomonas zhaodongensis NEAU-ST5-21(T) genome.</title>
        <authorList>
            <person name="Peng J."/>
            <person name="Liu Z.-P."/>
        </authorList>
    </citation>
    <scope>NUCLEOTIDE SEQUENCE [LARGE SCALE GENOMIC DNA]</scope>
    <source>
        <strain evidence="1 2">NEAU-ST5-21</strain>
    </source>
</reference>
<name>A0A3M2I0F6_9GAMM</name>
<dbReference type="AlphaFoldDB" id="A0A3M2I0F6"/>
<accession>A0A3M2I0F6</accession>
<evidence type="ECO:0000313" key="2">
    <source>
        <dbReference type="Proteomes" id="UP000269774"/>
    </source>
</evidence>
<protein>
    <submittedName>
        <fullName evidence="1">Acetyltransferase</fullName>
    </submittedName>
</protein>
<evidence type="ECO:0000313" key="1">
    <source>
        <dbReference type="EMBL" id="RMH91887.1"/>
    </source>
</evidence>
<comment type="caution">
    <text evidence="1">The sequence shown here is derived from an EMBL/GenBank/DDBJ whole genome shotgun (WGS) entry which is preliminary data.</text>
</comment>
<proteinExistence type="predicted"/>
<dbReference type="Proteomes" id="UP000269774">
    <property type="component" value="Unassembled WGS sequence"/>
</dbReference>
<keyword evidence="1" id="KW-0808">Transferase</keyword>
<organism evidence="1 2">
    <name type="scientific">Stutzerimonas zhaodongensis</name>
    <dbReference type="NCBI Taxonomy" id="1176257"/>
    <lineage>
        <taxon>Bacteria</taxon>
        <taxon>Pseudomonadati</taxon>
        <taxon>Pseudomonadota</taxon>
        <taxon>Gammaproteobacteria</taxon>
        <taxon>Pseudomonadales</taxon>
        <taxon>Pseudomonadaceae</taxon>
        <taxon>Stutzerimonas</taxon>
    </lineage>
</organism>
<gene>
    <name evidence="1" type="ORF">EA797_03860</name>
</gene>